<dbReference type="AlphaFoldDB" id="A0A1G7ACK4"/>
<dbReference type="Proteomes" id="UP000199455">
    <property type="component" value="Unassembled WGS sequence"/>
</dbReference>
<sequence length="176" mass="20300">MSLQSIRIYVLMVAVLTATACKFQQNSPEEYFDQAALNTNDISRFGTYYFEGYQKYLKSTSGSGKVTSCEEYLKNSISRAENNLEKVKQLKQTTETRQMLEASIALHSYVLTSYKSEHLEIAKMIDMHEPEAQINQALTSLDNKPYNAFIDKYNKLWKLASKYAKDNKIEVEEMPF</sequence>
<dbReference type="STRING" id="390242.SAMN04488024_11212"/>
<dbReference type="EMBL" id="FMZH01000012">
    <property type="protein sequence ID" value="SDE11596.1"/>
    <property type="molecule type" value="Genomic_DNA"/>
</dbReference>
<feature type="chain" id="PRO_5011460723" description="DUF4142 domain-containing protein" evidence="2">
    <location>
        <begin position="21"/>
        <end position="176"/>
    </location>
</feature>
<reference evidence="4" key="1">
    <citation type="submission" date="2016-10" db="EMBL/GenBank/DDBJ databases">
        <authorList>
            <person name="Varghese N."/>
            <person name="Submissions S."/>
        </authorList>
    </citation>
    <scope>NUCLEOTIDE SEQUENCE [LARGE SCALE GENOMIC DNA]</scope>
    <source>
        <strain evidence="4">DSM 18609</strain>
    </source>
</reference>
<proteinExistence type="predicted"/>
<gene>
    <name evidence="3" type="ORF">SAMN04488024_11212</name>
</gene>
<evidence type="ECO:0000256" key="2">
    <source>
        <dbReference type="SAM" id="SignalP"/>
    </source>
</evidence>
<protein>
    <recommendedName>
        <fullName evidence="5">DUF4142 domain-containing protein</fullName>
    </recommendedName>
</protein>
<keyword evidence="2" id="KW-0732">Signal</keyword>
<evidence type="ECO:0008006" key="5">
    <source>
        <dbReference type="Google" id="ProtNLM"/>
    </source>
</evidence>
<keyword evidence="1" id="KW-0175">Coiled coil</keyword>
<organism evidence="3 4">
    <name type="scientific">Pedobacter soli</name>
    <dbReference type="NCBI Taxonomy" id="390242"/>
    <lineage>
        <taxon>Bacteria</taxon>
        <taxon>Pseudomonadati</taxon>
        <taxon>Bacteroidota</taxon>
        <taxon>Sphingobacteriia</taxon>
        <taxon>Sphingobacteriales</taxon>
        <taxon>Sphingobacteriaceae</taxon>
        <taxon>Pedobacter</taxon>
    </lineage>
</organism>
<evidence type="ECO:0000313" key="4">
    <source>
        <dbReference type="Proteomes" id="UP000199455"/>
    </source>
</evidence>
<name>A0A1G7ACK4_9SPHI</name>
<accession>A0A1G7ACK4</accession>
<keyword evidence="4" id="KW-1185">Reference proteome</keyword>
<feature type="signal peptide" evidence="2">
    <location>
        <begin position="1"/>
        <end position="20"/>
    </location>
</feature>
<dbReference type="RefSeq" id="WP_090771936.1">
    <property type="nucleotide sequence ID" value="NZ_FMZH01000012.1"/>
</dbReference>
<evidence type="ECO:0000313" key="3">
    <source>
        <dbReference type="EMBL" id="SDE11596.1"/>
    </source>
</evidence>
<evidence type="ECO:0000256" key="1">
    <source>
        <dbReference type="SAM" id="Coils"/>
    </source>
</evidence>
<feature type="coiled-coil region" evidence="1">
    <location>
        <begin position="70"/>
        <end position="97"/>
    </location>
</feature>
<dbReference type="PROSITE" id="PS51257">
    <property type="entry name" value="PROKAR_LIPOPROTEIN"/>
    <property type="match status" value="1"/>
</dbReference>